<evidence type="ECO:0000259" key="1">
    <source>
        <dbReference type="Pfam" id="PF23343"/>
    </source>
</evidence>
<feature type="non-terminal residue" evidence="2">
    <location>
        <position position="1"/>
    </location>
</feature>
<dbReference type="AlphaFoldDB" id="X1DSD5"/>
<evidence type="ECO:0000313" key="2">
    <source>
        <dbReference type="EMBL" id="GAG99321.1"/>
    </source>
</evidence>
<proteinExistence type="predicted"/>
<dbReference type="EMBL" id="BART01022674">
    <property type="protein sequence ID" value="GAG99321.1"/>
    <property type="molecule type" value="Genomic_DNA"/>
</dbReference>
<reference evidence="2" key="1">
    <citation type="journal article" date="2014" name="Front. Microbiol.">
        <title>High frequency of phylogenetically diverse reductive dehalogenase-homologous genes in deep subseafloor sedimentary metagenomes.</title>
        <authorList>
            <person name="Kawai M."/>
            <person name="Futagami T."/>
            <person name="Toyoda A."/>
            <person name="Takaki Y."/>
            <person name="Nishi S."/>
            <person name="Hori S."/>
            <person name="Arai W."/>
            <person name="Tsubouchi T."/>
            <person name="Morono Y."/>
            <person name="Uchiyama I."/>
            <person name="Ito T."/>
            <person name="Fujiyama A."/>
            <person name="Inagaki F."/>
            <person name="Takami H."/>
        </authorList>
    </citation>
    <scope>NUCLEOTIDE SEQUENCE</scope>
    <source>
        <strain evidence="2">Expedition CK06-06</strain>
    </source>
</reference>
<comment type="caution">
    <text evidence="2">The sequence shown here is derived from an EMBL/GenBank/DDBJ whole genome shotgun (WGS) entry which is preliminary data.</text>
</comment>
<protein>
    <recommendedName>
        <fullName evidence="1">Replication-associated protein ORF2/G2P domain-containing protein</fullName>
    </recommendedName>
</protein>
<organism evidence="2">
    <name type="scientific">marine sediment metagenome</name>
    <dbReference type="NCBI Taxonomy" id="412755"/>
    <lineage>
        <taxon>unclassified sequences</taxon>
        <taxon>metagenomes</taxon>
        <taxon>ecological metagenomes</taxon>
    </lineage>
</organism>
<feature type="non-terminal residue" evidence="2">
    <location>
        <position position="287"/>
    </location>
</feature>
<feature type="domain" description="Replication-associated protein ORF2/G2P" evidence="1">
    <location>
        <begin position="148"/>
        <end position="278"/>
    </location>
</feature>
<dbReference type="Pfam" id="PF23343">
    <property type="entry name" value="REP_ORF2-G2P"/>
    <property type="match status" value="1"/>
</dbReference>
<dbReference type="InterPro" id="IPR056906">
    <property type="entry name" value="ORF2/G2P_dom"/>
</dbReference>
<sequence length="287" mass="34070">YEFEEGIEHFNNNDPDYAEVVSQLKTLKTIQAGRFTEVPETLTEYNRLVLRREKRISENTNRHNTHICSNTVRDYVSWVKDTVLLVFRHTNSEGVKHSVKRAAKRGDRRYRKQVLQRMDPIFKACEDLPPFFNYKTRTVNAKSNCLYVTGTIPHDSGLEEAWREVMPYHFNLFMSRLRREYGKVWIVWRTWEAHKDGQPHFHAILMFSDIEFRCFRYKNKWRIPKRDEIRKFWGSKYDFKIGEYRGSGENGAFFNMDIQAMDSLGGGLSYVAKYITKATKFDGKSDD</sequence>
<gene>
    <name evidence="2" type="ORF">S01H4_41455</name>
</gene>
<accession>X1DSD5</accession>
<name>X1DSD5_9ZZZZ</name>